<organism evidence="2 3">
    <name type="scientific">Streptococcus vestibularis ATCC 49124</name>
    <dbReference type="NCBI Taxonomy" id="889206"/>
    <lineage>
        <taxon>Bacteria</taxon>
        <taxon>Bacillati</taxon>
        <taxon>Bacillota</taxon>
        <taxon>Bacilli</taxon>
        <taxon>Lactobacillales</taxon>
        <taxon>Streptococcaceae</taxon>
        <taxon>Streptococcus</taxon>
    </lineage>
</organism>
<proteinExistence type="predicted"/>
<evidence type="ECO:0000313" key="2">
    <source>
        <dbReference type="EMBL" id="EFX95265.1"/>
    </source>
</evidence>
<dbReference type="EMBL" id="AEVI01000083">
    <property type="protein sequence ID" value="EFX95265.1"/>
    <property type="molecule type" value="Genomic_DNA"/>
</dbReference>
<gene>
    <name evidence="2" type="ORF">HMPREF9425_1825</name>
</gene>
<feature type="region of interest" description="Disordered" evidence="1">
    <location>
        <begin position="32"/>
        <end position="62"/>
    </location>
</feature>
<accession>A0ABP2KIG2</accession>
<reference evidence="2 3" key="1">
    <citation type="submission" date="2011-01" db="EMBL/GenBank/DDBJ databases">
        <authorList>
            <person name="Muzny D."/>
            <person name="Qin X."/>
            <person name="Buhay C."/>
            <person name="Dugan-Rocha S."/>
            <person name="Ding Y."/>
            <person name="Chen G."/>
            <person name="Hawes A."/>
            <person name="Holder M."/>
            <person name="Jhangiani S."/>
            <person name="Johnson A."/>
            <person name="Khan Z."/>
            <person name="Li Z."/>
            <person name="Liu W."/>
            <person name="Liu X."/>
            <person name="Perez L."/>
            <person name="Shen H."/>
            <person name="Wang Q."/>
            <person name="Watt J."/>
            <person name="Xi L."/>
            <person name="Xin Y."/>
            <person name="Zhou J."/>
            <person name="Deng J."/>
            <person name="Jiang H."/>
            <person name="Liu Y."/>
            <person name="Qu J."/>
            <person name="Song X.-Z."/>
            <person name="Zhang L."/>
            <person name="Villasana D."/>
            <person name="Johnson A."/>
            <person name="Liu J."/>
            <person name="Liyanage D."/>
            <person name="Lorensuhewa L."/>
            <person name="Robinson T."/>
            <person name="Song A."/>
            <person name="Song B.-B."/>
            <person name="Dinh H."/>
            <person name="Thornton R."/>
            <person name="Coyle M."/>
            <person name="Francisco L."/>
            <person name="Jackson L."/>
            <person name="Javaid M."/>
            <person name="Korchina V."/>
            <person name="Kovar C."/>
            <person name="Mata R."/>
            <person name="Mathew T."/>
            <person name="Ngo R."/>
            <person name="Nguyen L."/>
            <person name="Nguyen N."/>
            <person name="Okwuonu G."/>
            <person name="Ongeri F."/>
            <person name="Pham C."/>
            <person name="Simmons D."/>
            <person name="Wilczek-Boney K."/>
            <person name="Hale W."/>
            <person name="Jakkamsetti A."/>
            <person name="Pham P."/>
            <person name="Ruth R."/>
            <person name="San Lucas F."/>
            <person name="Warren J."/>
            <person name="Zhang J."/>
            <person name="Zhao Z."/>
            <person name="Zhou C."/>
            <person name="Zhu D."/>
            <person name="Lee S."/>
            <person name="Bess C."/>
            <person name="Blankenburg K."/>
            <person name="Forbes L."/>
            <person name="Fu Q."/>
            <person name="Gubbala S."/>
            <person name="Hirani K."/>
            <person name="Jayaseelan J.C."/>
            <person name="Lara F."/>
            <person name="Munidasa M."/>
            <person name="Palculict T."/>
            <person name="Patil S."/>
            <person name="Pu L.-L."/>
            <person name="Saada N."/>
            <person name="Tang L."/>
            <person name="Weissenberger G."/>
            <person name="Zhu Y."/>
            <person name="Hemphill L."/>
            <person name="Shang Y."/>
            <person name="Youmans B."/>
            <person name="Ayvaz T."/>
            <person name="Ross M."/>
            <person name="Santibanez J."/>
            <person name="Aqrawi P."/>
            <person name="Gross S."/>
            <person name="Joshi V."/>
            <person name="Fowler G."/>
            <person name="Nazareth L."/>
            <person name="Reid J."/>
            <person name="Worley K."/>
            <person name="Petrosino J."/>
            <person name="Highlander S."/>
            <person name="Gibbs R."/>
        </authorList>
    </citation>
    <scope>NUCLEOTIDE SEQUENCE [LARGE SCALE GENOMIC DNA]</scope>
    <source>
        <strain evidence="2 3">ATCC 49124</strain>
    </source>
</reference>
<evidence type="ECO:0000313" key="3">
    <source>
        <dbReference type="Proteomes" id="UP000003697"/>
    </source>
</evidence>
<sequence length="62" mass="6584">MVVSSSETDEGLLEVHSQVDIVETSVSMTTSYSEEARVQDFGEDRSVAASERGEASATSEVA</sequence>
<protein>
    <submittedName>
        <fullName evidence="2">Uncharacterized protein</fullName>
    </submittedName>
</protein>
<dbReference type="Proteomes" id="UP000003697">
    <property type="component" value="Unassembled WGS sequence"/>
</dbReference>
<name>A0ABP2KIG2_STRVE</name>
<comment type="caution">
    <text evidence="2">The sequence shown here is derived from an EMBL/GenBank/DDBJ whole genome shotgun (WGS) entry which is preliminary data.</text>
</comment>
<keyword evidence="3" id="KW-1185">Reference proteome</keyword>
<feature type="compositionally biased region" description="Basic and acidic residues" evidence="1">
    <location>
        <begin position="34"/>
        <end position="54"/>
    </location>
</feature>
<evidence type="ECO:0000256" key="1">
    <source>
        <dbReference type="SAM" id="MobiDB-lite"/>
    </source>
</evidence>